<proteinExistence type="predicted"/>
<dbReference type="RefSeq" id="WP_408126154.1">
    <property type="nucleotide sequence ID" value="NZ_JBFNFH010000001.1"/>
</dbReference>
<comment type="caution">
    <text evidence="1">The sequence shown here is derived from an EMBL/GenBank/DDBJ whole genome shotgun (WGS) entry which is preliminary data.</text>
</comment>
<evidence type="ECO:0000313" key="2">
    <source>
        <dbReference type="Proteomes" id="UP001629536"/>
    </source>
</evidence>
<protein>
    <recommendedName>
        <fullName evidence="3">Sigma-70 family RNA polymerase sigma factor</fullName>
    </recommendedName>
</protein>
<accession>A0ABW9F4L2</accession>
<reference evidence="1 2" key="1">
    <citation type="journal article" date="2024" name="Front. Microbiol.">
        <title>Pangenomic and biochemical analyses of Helcococcus ovis reveal widespread tetracycline resistance and a novel bacterial species, Helcococcus bovis.</title>
        <authorList>
            <person name="Cunha F."/>
            <person name="Zhai Y."/>
            <person name="Casaro S."/>
            <person name="Jones K.L."/>
            <person name="Hernandez M."/>
            <person name="Bisinotto R.S."/>
            <person name="Kariyawasam S."/>
            <person name="Brown M.B."/>
            <person name="Phillips A."/>
            <person name="Jeong K.C."/>
            <person name="Galvao K.N."/>
        </authorList>
    </citation>
    <scope>NUCLEOTIDE SEQUENCE [LARGE SCALE GENOMIC DNA]</scope>
    <source>
        <strain evidence="1 2">KG197</strain>
    </source>
</reference>
<gene>
    <name evidence="1" type="ORF">ABGF40_01020</name>
</gene>
<evidence type="ECO:0008006" key="3">
    <source>
        <dbReference type="Google" id="ProtNLM"/>
    </source>
</evidence>
<sequence length="121" mass="15233">MKYSNKKLIEEIFDNFYKYKKEYKNVVKEEDYKYFIDKRRIRKNKEEININNSELLMFLLFSKLDDKEKDLIEMKFKYRMSVHDICLILYISESTYHRRMRKIYDKMSKYINEFKGLFNIK</sequence>
<evidence type="ECO:0000313" key="1">
    <source>
        <dbReference type="EMBL" id="MFM1524252.1"/>
    </source>
</evidence>
<organism evidence="1 2">
    <name type="scientific">Helcococcus bovis</name>
    <dbReference type="NCBI Taxonomy" id="3153252"/>
    <lineage>
        <taxon>Bacteria</taxon>
        <taxon>Bacillati</taxon>
        <taxon>Bacillota</taxon>
        <taxon>Tissierellia</taxon>
        <taxon>Tissierellales</taxon>
        <taxon>Peptoniphilaceae</taxon>
        <taxon>Helcococcus</taxon>
    </lineage>
</organism>
<dbReference type="InterPro" id="IPR013324">
    <property type="entry name" value="RNA_pol_sigma_r3/r4-like"/>
</dbReference>
<keyword evidence="2" id="KW-1185">Reference proteome</keyword>
<dbReference type="Proteomes" id="UP001629536">
    <property type="component" value="Unassembled WGS sequence"/>
</dbReference>
<dbReference type="InterPro" id="IPR036388">
    <property type="entry name" value="WH-like_DNA-bd_sf"/>
</dbReference>
<dbReference type="EMBL" id="JBFNFH010000001">
    <property type="protein sequence ID" value="MFM1524252.1"/>
    <property type="molecule type" value="Genomic_DNA"/>
</dbReference>
<name>A0ABW9F4L2_9FIRM</name>
<dbReference type="SUPFAM" id="SSF88659">
    <property type="entry name" value="Sigma3 and sigma4 domains of RNA polymerase sigma factors"/>
    <property type="match status" value="1"/>
</dbReference>
<dbReference type="Gene3D" id="1.10.10.10">
    <property type="entry name" value="Winged helix-like DNA-binding domain superfamily/Winged helix DNA-binding domain"/>
    <property type="match status" value="1"/>
</dbReference>